<sequence>MKIGFIGAGKVGFSLGKYFSINNITLTGYYSKSSSSSKEAAEFTGSKFYESINELIDDSDIVFITTPDDIVFKIWQTIKHSDIRNKIICHTSGSLSSKIFSDINNLGAFAYSIHPMFAFSSKFTTYKHLKDCYFSIEGDAKYLCKMKAFIASLGNSILSIDKDKKDLYHLANVTVSNLVLSLLNKGCSYLISCGVNEKIALNSLMPLIENSLLNLKEKGFTAALTGPIERNDLGTIKKHINAVPIEDKEIYKNLSLNLLNLSKQKHPERDYIESEKFLGGIE</sequence>
<feature type="domain" description="Putative oxidoreductase/dehydrogenase Rossmann-like" evidence="1">
    <location>
        <begin position="2"/>
        <end position="115"/>
    </location>
</feature>
<dbReference type="InterPro" id="IPR037108">
    <property type="entry name" value="TM1727-like_C_sf"/>
</dbReference>
<dbReference type="Pfam" id="PF10727">
    <property type="entry name" value="Rossmann-like"/>
    <property type="match status" value="1"/>
</dbReference>
<dbReference type="InterPro" id="IPR019665">
    <property type="entry name" value="OxRdtase/DH_put_Rossmann_dom"/>
</dbReference>
<dbReference type="InterPro" id="IPR018931">
    <property type="entry name" value="DUF2520"/>
</dbReference>
<dbReference type="RefSeq" id="WP_169296286.1">
    <property type="nucleotide sequence ID" value="NZ_JABBNI010000007.1"/>
</dbReference>
<proteinExistence type="predicted"/>
<dbReference type="SUPFAM" id="SSF51735">
    <property type="entry name" value="NAD(P)-binding Rossmann-fold domains"/>
    <property type="match status" value="1"/>
</dbReference>
<reference evidence="3 4" key="1">
    <citation type="submission" date="2020-04" db="EMBL/GenBank/DDBJ databases">
        <authorList>
            <person name="Doyle D.A."/>
        </authorList>
    </citation>
    <scope>NUCLEOTIDE SEQUENCE [LARGE SCALE GENOMIC DNA]</scope>
    <source>
        <strain evidence="3 4">P21</strain>
    </source>
</reference>
<dbReference type="SUPFAM" id="SSF48179">
    <property type="entry name" value="6-phosphogluconate dehydrogenase C-terminal domain-like"/>
    <property type="match status" value="1"/>
</dbReference>
<feature type="domain" description="DUF2520" evidence="2">
    <location>
        <begin position="132"/>
        <end position="256"/>
    </location>
</feature>
<dbReference type="InterPro" id="IPR036291">
    <property type="entry name" value="NAD(P)-bd_dom_sf"/>
</dbReference>
<evidence type="ECO:0000313" key="3">
    <source>
        <dbReference type="EMBL" id="NMM61675.1"/>
    </source>
</evidence>
<evidence type="ECO:0000259" key="2">
    <source>
        <dbReference type="Pfam" id="PF10728"/>
    </source>
</evidence>
<comment type="caution">
    <text evidence="3">The sequence shown here is derived from an EMBL/GenBank/DDBJ whole genome shotgun (WGS) entry which is preliminary data.</text>
</comment>
<dbReference type="Pfam" id="PF10728">
    <property type="entry name" value="DUF2520"/>
    <property type="match status" value="1"/>
</dbReference>
<dbReference type="PANTHER" id="PTHR40459:SF1">
    <property type="entry name" value="CONSERVED HYPOTHETICAL ALANINE AND LEUCINE RICH PROTEIN"/>
    <property type="match status" value="1"/>
</dbReference>
<protein>
    <submittedName>
        <fullName evidence="3">DUF2520 domain-containing protein</fullName>
    </submittedName>
</protein>
<evidence type="ECO:0000313" key="4">
    <source>
        <dbReference type="Proteomes" id="UP000537131"/>
    </source>
</evidence>
<dbReference type="PANTHER" id="PTHR40459">
    <property type="entry name" value="CONSERVED HYPOTHETICAL ALANINE AND LEUCINE RICH PROTEIN"/>
    <property type="match status" value="1"/>
</dbReference>
<gene>
    <name evidence="3" type="ORF">HBE96_03005</name>
</gene>
<dbReference type="AlphaFoldDB" id="A0A7Y0EFU1"/>
<dbReference type="InterPro" id="IPR008927">
    <property type="entry name" value="6-PGluconate_DH-like_C_sf"/>
</dbReference>
<dbReference type="Gene3D" id="1.10.1040.20">
    <property type="entry name" value="ProC-like, C-terminal domain"/>
    <property type="match status" value="1"/>
</dbReference>
<accession>A0A7Y0EFU1</accession>
<dbReference type="Gene3D" id="3.40.50.720">
    <property type="entry name" value="NAD(P)-binding Rossmann-like Domain"/>
    <property type="match status" value="1"/>
</dbReference>
<reference evidence="3 4" key="2">
    <citation type="submission" date="2020-06" db="EMBL/GenBank/DDBJ databases">
        <title>Complete Genome Sequence of Clostridium muelleri sp. nov. P21T, an Acid-Alcohol Producing Acetogen Isolated from Old Hay.</title>
        <authorList>
            <person name="Duncan K.E."/>
            <person name="Tanner R.S."/>
        </authorList>
    </citation>
    <scope>NUCLEOTIDE SEQUENCE [LARGE SCALE GENOMIC DNA]</scope>
    <source>
        <strain evidence="3 4">P21</strain>
    </source>
</reference>
<name>A0A7Y0EFU1_9CLOT</name>
<dbReference type="Proteomes" id="UP000537131">
    <property type="component" value="Unassembled WGS sequence"/>
</dbReference>
<dbReference type="EMBL" id="JABBNI010000007">
    <property type="protein sequence ID" value="NMM61675.1"/>
    <property type="molecule type" value="Genomic_DNA"/>
</dbReference>
<evidence type="ECO:0000259" key="1">
    <source>
        <dbReference type="Pfam" id="PF10727"/>
    </source>
</evidence>
<keyword evidence="4" id="KW-1185">Reference proteome</keyword>
<organism evidence="3 4">
    <name type="scientific">Clostridium muellerianum</name>
    <dbReference type="NCBI Taxonomy" id="2716538"/>
    <lineage>
        <taxon>Bacteria</taxon>
        <taxon>Bacillati</taxon>
        <taxon>Bacillota</taxon>
        <taxon>Clostridia</taxon>
        <taxon>Eubacteriales</taxon>
        <taxon>Clostridiaceae</taxon>
        <taxon>Clostridium</taxon>
    </lineage>
</organism>